<dbReference type="EMBL" id="JACLYZ010000046">
    <property type="protein sequence ID" value="MBM6736283.1"/>
    <property type="molecule type" value="Genomic_DNA"/>
</dbReference>
<keyword evidence="4" id="KW-1185">Reference proteome</keyword>
<evidence type="ECO:0000313" key="3">
    <source>
        <dbReference type="EMBL" id="MBM6736283.1"/>
    </source>
</evidence>
<evidence type="ECO:0000313" key="4">
    <source>
        <dbReference type="Proteomes" id="UP000766986"/>
    </source>
</evidence>
<accession>A0ABS2E3V2</accession>
<name>A0ABS2E3V2_9BACT</name>
<dbReference type="Proteomes" id="UP000766986">
    <property type="component" value="Unassembled WGS sequence"/>
</dbReference>
<reference evidence="3 4" key="1">
    <citation type="journal article" date="2021" name="Sci. Rep.">
        <title>The distribution of antibiotic resistance genes in chicken gut microbiota commensals.</title>
        <authorList>
            <person name="Juricova H."/>
            <person name="Matiasovicova J."/>
            <person name="Kubasova T."/>
            <person name="Cejkova D."/>
            <person name="Rychlik I."/>
        </authorList>
    </citation>
    <scope>NUCLEOTIDE SEQUENCE [LARGE SCALE GENOMIC DNA]</scope>
    <source>
        <strain evidence="3 4">An772</strain>
    </source>
</reference>
<feature type="compositionally biased region" description="Basic and acidic residues" evidence="1">
    <location>
        <begin position="105"/>
        <end position="114"/>
    </location>
</feature>
<organism evidence="3 4">
    <name type="scientific">Mediterranea massiliensis</name>
    <dbReference type="NCBI Taxonomy" id="1841865"/>
    <lineage>
        <taxon>Bacteria</taxon>
        <taxon>Pseudomonadati</taxon>
        <taxon>Bacteroidota</taxon>
        <taxon>Bacteroidia</taxon>
        <taxon>Bacteroidales</taxon>
        <taxon>Bacteroidaceae</taxon>
        <taxon>Mediterranea</taxon>
    </lineage>
</organism>
<evidence type="ECO:0000259" key="2">
    <source>
        <dbReference type="Pfam" id="PF01624"/>
    </source>
</evidence>
<proteinExistence type="predicted"/>
<feature type="compositionally biased region" description="Basic and acidic residues" evidence="1">
    <location>
        <begin position="147"/>
        <end position="184"/>
    </location>
</feature>
<dbReference type="Gene3D" id="3.40.1170.10">
    <property type="entry name" value="DNA repair protein MutS, domain I"/>
    <property type="match status" value="1"/>
</dbReference>
<feature type="compositionally biased region" description="Basic and acidic residues" evidence="1">
    <location>
        <begin position="129"/>
        <end position="140"/>
    </location>
</feature>
<dbReference type="InterPro" id="IPR007695">
    <property type="entry name" value="DNA_mismatch_repair_MutS-lik_N"/>
</dbReference>
<dbReference type="InterPro" id="IPR016151">
    <property type="entry name" value="DNA_mismatch_repair_MutS_N"/>
</dbReference>
<dbReference type="RefSeq" id="WP_205096443.1">
    <property type="nucleotide sequence ID" value="NZ_JACLYZ010000046.1"/>
</dbReference>
<gene>
    <name evidence="3" type="ORF">H7U35_13845</name>
</gene>
<feature type="domain" description="DNA mismatch repair protein MutS-like N-terminal" evidence="2">
    <location>
        <begin position="12"/>
        <end position="104"/>
    </location>
</feature>
<dbReference type="Pfam" id="PF01624">
    <property type="entry name" value="MutS_I"/>
    <property type="match status" value="1"/>
</dbReference>
<dbReference type="SUPFAM" id="SSF55271">
    <property type="entry name" value="DNA repair protein MutS, domain I"/>
    <property type="match status" value="1"/>
</dbReference>
<feature type="region of interest" description="Disordered" evidence="1">
    <location>
        <begin position="102"/>
        <end position="207"/>
    </location>
</feature>
<evidence type="ECO:0000256" key="1">
    <source>
        <dbReference type="SAM" id="MobiDB-lite"/>
    </source>
</evidence>
<comment type="caution">
    <text evidence="3">The sequence shown here is derived from an EMBL/GenBank/DDBJ whole genome shotgun (WGS) entry which is preliminary data.</text>
</comment>
<protein>
    <submittedName>
        <fullName evidence="3">DNA mismatch repair protein MutS</fullName>
    </submittedName>
</protein>
<sequence length="439" mass="49855">MAKKTDSDNDNGIIRQFNELKKKHPDAMLLFRRNSFYELYKQDAVKAATVLAIEITDRMLPDYKRPVKVTSFPQSALDVYLPRLIRSGIRVAICDALDSPLKKKAGQDKAENNDRTIQNNTDMGKKKKEQGVQEAPDRTVESTVDVKPAREKKSKAKAETKAETGTDNEVKTEKKDEQKTETAQKRKPREPQMVTANGEKVTHGHAYQSTTNPADWYFTAKIDGLQLKPQKMDAADLAAYQNKEMTVPQLMERYYPTKLMPKVSEEAFRMPMEIAGPDGSITVNKFNVYKEKDEQRPDFGKYKFYVQVGDTNMSAVASRQDLNAYFDRVATPNQLIEKNFGERLHLKSAYEKYQLPEGVDPMGVRVAKDRNDNKWKVSVDLGEKGQTSRHEISFDDGYSLFKTKTATREQIAAKYLNTEITGMLAANTAKVEKTASMKM</sequence>